<evidence type="ECO:0000313" key="5">
    <source>
        <dbReference type="Proteomes" id="UP000031184"/>
    </source>
</evidence>
<dbReference type="Proteomes" id="UP000031184">
    <property type="component" value="Unassembled WGS sequence"/>
</dbReference>
<keyword evidence="1" id="KW-0285">Flavoprotein</keyword>
<reference evidence="4 5" key="1">
    <citation type="submission" date="2013-08" db="EMBL/GenBank/DDBJ databases">
        <title>An opportunistic ruminal bacterium that causes liver abscesses in cattle.</title>
        <authorList>
            <person name="Benahmed F.H."/>
            <person name="Rasmussen M."/>
            <person name="Harbottle H."/>
            <person name="Soppet D."/>
            <person name="Nagaraja T.G."/>
            <person name="Davidson M."/>
        </authorList>
    </citation>
    <scope>NUCLEOTIDE SEQUENCE [LARGE SCALE GENOMIC DNA]</scope>
    <source>
        <strain evidence="4 5">B35</strain>
    </source>
</reference>
<dbReference type="EMBL" id="AUZI01000012">
    <property type="protein sequence ID" value="KID49630.1"/>
    <property type="molecule type" value="Genomic_DNA"/>
</dbReference>
<dbReference type="OrthoDB" id="9806179at2"/>
<dbReference type="PRINTS" id="PR00469">
    <property type="entry name" value="PNDRDTASEII"/>
</dbReference>
<protein>
    <submittedName>
        <fullName evidence="4">Thioredoxin reductase</fullName>
    </submittedName>
</protein>
<dbReference type="GO" id="GO:0016491">
    <property type="term" value="F:oxidoreductase activity"/>
    <property type="evidence" value="ECO:0007669"/>
    <property type="project" value="UniProtKB-KW"/>
</dbReference>
<comment type="caution">
    <text evidence="4">The sequence shown here is derived from an EMBL/GenBank/DDBJ whole genome shotgun (WGS) entry which is preliminary data.</text>
</comment>
<organism evidence="4 5">
    <name type="scientific">Fusobacterium necrophorum subsp. funduliforme B35</name>
    <dbReference type="NCBI Taxonomy" id="1226633"/>
    <lineage>
        <taxon>Bacteria</taxon>
        <taxon>Fusobacteriati</taxon>
        <taxon>Fusobacteriota</taxon>
        <taxon>Fusobacteriia</taxon>
        <taxon>Fusobacteriales</taxon>
        <taxon>Fusobacteriaceae</taxon>
        <taxon>Fusobacterium</taxon>
    </lineage>
</organism>
<dbReference type="Pfam" id="PF07992">
    <property type="entry name" value="Pyr_redox_2"/>
    <property type="match status" value="1"/>
</dbReference>
<sequence>MEKIYDVIIVGAGPAGLSAGIYLGRGKVSTLILEKAGVGALLSAHKIENYPGFFHSPSGKEIYEAMKKQALSYNVEIQEATVLGFDPYEEIKIVKTDQGNFKCRYIIIASGMLKAKKVAGEAKYIGAGVSYCATCDGAFTRNRIVSLVGKGEELAEEALFLTRFAKEIHIYVTEETLEAPQEVLKALSENEKVQIRYSLSLKEVKGDEEALTSFVLEDQEGNLSEENTDFLFLYLGTKSNTELFGEFADMDSKGFIKTNDKMQIRTPDMYAIGDIREKEIRQVTTATNDGTIAASMIIKDILTKKTNK</sequence>
<proteinExistence type="predicted"/>
<dbReference type="AlphaFoldDB" id="A0A017H569"/>
<dbReference type="RefSeq" id="WP_039121743.1">
    <property type="nucleotide sequence ID" value="NZ_AOJP01000006.1"/>
</dbReference>
<feature type="domain" description="FAD/NAD(P)-binding" evidence="3">
    <location>
        <begin position="5"/>
        <end position="290"/>
    </location>
</feature>
<dbReference type="PATRIC" id="fig|1226633.4.peg.1138"/>
<dbReference type="InterPro" id="IPR036188">
    <property type="entry name" value="FAD/NAD-bd_sf"/>
</dbReference>
<gene>
    <name evidence="4" type="ORF">C095_05630</name>
</gene>
<accession>A0A017H569</accession>
<dbReference type="PANTHER" id="PTHR48105">
    <property type="entry name" value="THIOREDOXIN REDUCTASE 1-RELATED-RELATED"/>
    <property type="match status" value="1"/>
</dbReference>
<keyword evidence="2" id="KW-0560">Oxidoreductase</keyword>
<dbReference type="InterPro" id="IPR023753">
    <property type="entry name" value="FAD/NAD-binding_dom"/>
</dbReference>
<dbReference type="PRINTS" id="PR00368">
    <property type="entry name" value="FADPNR"/>
</dbReference>
<evidence type="ECO:0000313" key="4">
    <source>
        <dbReference type="EMBL" id="KID49630.1"/>
    </source>
</evidence>
<evidence type="ECO:0000256" key="2">
    <source>
        <dbReference type="ARBA" id="ARBA00023002"/>
    </source>
</evidence>
<evidence type="ECO:0000259" key="3">
    <source>
        <dbReference type="Pfam" id="PF07992"/>
    </source>
</evidence>
<evidence type="ECO:0000256" key="1">
    <source>
        <dbReference type="ARBA" id="ARBA00022630"/>
    </source>
</evidence>
<dbReference type="SUPFAM" id="SSF51905">
    <property type="entry name" value="FAD/NAD(P)-binding domain"/>
    <property type="match status" value="1"/>
</dbReference>
<name>A0A017H569_9FUSO</name>
<dbReference type="InterPro" id="IPR050097">
    <property type="entry name" value="Ferredoxin-NADP_redctase_2"/>
</dbReference>
<dbReference type="Gene3D" id="3.50.50.60">
    <property type="entry name" value="FAD/NAD(P)-binding domain"/>
    <property type="match status" value="2"/>
</dbReference>